<proteinExistence type="predicted"/>
<dbReference type="GO" id="GO:0006353">
    <property type="term" value="P:DNA-templated transcription termination"/>
    <property type="evidence" value="ECO:0007669"/>
    <property type="project" value="InterPro"/>
</dbReference>
<dbReference type="InterPro" id="IPR011112">
    <property type="entry name" value="Rho-like_N"/>
</dbReference>
<dbReference type="EMBL" id="BK015356">
    <property type="protein sequence ID" value="DAE02935.1"/>
    <property type="molecule type" value="Genomic_DNA"/>
</dbReference>
<reference evidence="2" key="1">
    <citation type="journal article" date="2021" name="Proc. Natl. Acad. Sci. U.S.A.">
        <title>A Catalog of Tens of Thousands of Viruses from Human Metagenomes Reveals Hidden Associations with Chronic Diseases.</title>
        <authorList>
            <person name="Tisza M.J."/>
            <person name="Buck C.B."/>
        </authorList>
    </citation>
    <scope>NUCLEOTIDE SEQUENCE</scope>
    <source>
        <strain evidence="2">CtM4S20</strain>
    </source>
</reference>
<dbReference type="SUPFAM" id="SSF68912">
    <property type="entry name" value="Rho N-terminal domain-like"/>
    <property type="match status" value="1"/>
</dbReference>
<protein>
    <submittedName>
        <fullName evidence="2">Rho termination factor, N-terminal domain</fullName>
    </submittedName>
</protein>
<evidence type="ECO:0000313" key="2">
    <source>
        <dbReference type="EMBL" id="DAE02935.1"/>
    </source>
</evidence>
<dbReference type="Gene3D" id="1.10.720.10">
    <property type="match status" value="1"/>
</dbReference>
<evidence type="ECO:0000259" key="1">
    <source>
        <dbReference type="Pfam" id="PF07498"/>
    </source>
</evidence>
<accession>A0A8S5P708</accession>
<name>A0A8S5P708_9CAUD</name>
<sequence length="57" mass="6338">MLLRYHYQQGEPVEPETVEDVALEDMTLKDLKTLAKETGVEGYSTLAKAELVDALKG</sequence>
<feature type="domain" description="Rho termination factor-like N-terminal" evidence="1">
    <location>
        <begin position="23"/>
        <end position="55"/>
    </location>
</feature>
<dbReference type="Pfam" id="PF07498">
    <property type="entry name" value="Rho_N"/>
    <property type="match status" value="1"/>
</dbReference>
<organism evidence="2">
    <name type="scientific">Siphoviridae sp. ctM4S20</name>
    <dbReference type="NCBI Taxonomy" id="2825458"/>
    <lineage>
        <taxon>Viruses</taxon>
        <taxon>Duplodnaviria</taxon>
        <taxon>Heunggongvirae</taxon>
        <taxon>Uroviricota</taxon>
        <taxon>Caudoviricetes</taxon>
    </lineage>
</organism>
<dbReference type="InterPro" id="IPR036269">
    <property type="entry name" value="Rho_N_sf"/>
</dbReference>